<evidence type="ECO:0000256" key="1">
    <source>
        <dbReference type="ARBA" id="ARBA00010457"/>
    </source>
</evidence>
<protein>
    <recommendedName>
        <fullName evidence="3">Superoxide dismutase [Cu-Zn]</fullName>
        <ecNumber evidence="3">1.15.1.1</ecNumber>
    </recommendedName>
</protein>
<evidence type="ECO:0000259" key="6">
    <source>
        <dbReference type="Pfam" id="PF00080"/>
    </source>
</evidence>
<dbReference type="SUPFAM" id="SSF49329">
    <property type="entry name" value="Cu,Zn superoxide dismutase-like"/>
    <property type="match status" value="1"/>
</dbReference>
<dbReference type="Gene3D" id="2.60.40.200">
    <property type="entry name" value="Superoxide dismutase, copper/zinc binding domain"/>
    <property type="match status" value="1"/>
</dbReference>
<keyword evidence="3" id="KW-0479">Metal-binding</keyword>
<feature type="chain" id="PRO_5039581326" description="Superoxide dismutase [Cu-Zn]" evidence="5">
    <location>
        <begin position="32"/>
        <end position="226"/>
    </location>
</feature>
<comment type="caution">
    <text evidence="7">The sequence shown here is derived from an EMBL/GenBank/DDBJ whole genome shotgun (WGS) entry which is preliminary data.</text>
</comment>
<keyword evidence="3" id="KW-0862">Zinc</keyword>
<comment type="function">
    <text evidence="2">Destroys radicals which are normally produced within the cells and which are toxic to biological systems. May play a role in favoring mycobacterial survival in phagocytes.</text>
</comment>
<dbReference type="EMBL" id="PEBD01000004">
    <property type="protein sequence ID" value="PHV68093.1"/>
    <property type="molecule type" value="Genomic_DNA"/>
</dbReference>
<evidence type="ECO:0000256" key="5">
    <source>
        <dbReference type="SAM" id="SignalP"/>
    </source>
</evidence>
<comment type="cofactor">
    <cofactor evidence="3">
        <name>Cu cation</name>
        <dbReference type="ChEBI" id="CHEBI:23378"/>
    </cofactor>
    <text evidence="3">Binds 1 copper ion per subunit.</text>
</comment>
<dbReference type="InterPro" id="IPR001424">
    <property type="entry name" value="SOD_Cu_Zn_dom"/>
</dbReference>
<evidence type="ECO:0000256" key="4">
    <source>
        <dbReference type="SAM" id="MobiDB-lite"/>
    </source>
</evidence>
<evidence type="ECO:0000313" key="7">
    <source>
        <dbReference type="EMBL" id="PHV68093.1"/>
    </source>
</evidence>
<gene>
    <name evidence="7" type="ORF">CSW57_02185</name>
</gene>
<dbReference type="PANTHER" id="PTHR10003">
    <property type="entry name" value="SUPEROXIDE DISMUTASE CU-ZN -RELATED"/>
    <property type="match status" value="1"/>
</dbReference>
<sequence length="226" mass="22664">MAQRSLRNLTGTRRIAALVAPAAAVALLVVGCSPDEEPTDAKGTTPSVITGDPAPEDVGAIGAPSEGGEATAELQTPSGEPAGEATFTTAEGSVIVSVKAENLAPGFHGMHLHAVGKCEANSTPPTGGAAGDFLSAGGHLQVEGHSGHPASGDLVSIFIDEAGNGETTTASDAFSIEDIIDTSIMIHEKPDNFGNIPTKYAPAPDEETLATGDAGKRIACGVIEKS</sequence>
<dbReference type="EC" id="1.15.1.1" evidence="3"/>
<proteinExistence type="inferred from homology"/>
<dbReference type="Pfam" id="PF00080">
    <property type="entry name" value="Sod_Cu"/>
    <property type="match status" value="1"/>
</dbReference>
<dbReference type="PROSITE" id="PS51257">
    <property type="entry name" value="PROKAR_LIPOPROTEIN"/>
    <property type="match status" value="1"/>
</dbReference>
<keyword evidence="3" id="KW-0560">Oxidoreductase</keyword>
<organism evidence="7 8">
    <name type="scientific">Williamsia marianensis</name>
    <dbReference type="NCBI Taxonomy" id="85044"/>
    <lineage>
        <taxon>Bacteria</taxon>
        <taxon>Bacillati</taxon>
        <taxon>Actinomycetota</taxon>
        <taxon>Actinomycetes</taxon>
        <taxon>Mycobacteriales</taxon>
        <taxon>Nocardiaceae</taxon>
        <taxon>Williamsia</taxon>
    </lineage>
</organism>
<feature type="domain" description="Superoxide dismutase copper/zinc binding" evidence="6">
    <location>
        <begin position="83"/>
        <end position="223"/>
    </location>
</feature>
<evidence type="ECO:0000313" key="8">
    <source>
        <dbReference type="Proteomes" id="UP000225108"/>
    </source>
</evidence>
<dbReference type="InterPro" id="IPR024134">
    <property type="entry name" value="SOD_Cu/Zn_/chaperone"/>
</dbReference>
<dbReference type="InterPro" id="IPR036423">
    <property type="entry name" value="SOD-like_Cu/Zn_dom_sf"/>
</dbReference>
<evidence type="ECO:0000256" key="3">
    <source>
        <dbReference type="RuleBase" id="RU000393"/>
    </source>
</evidence>
<dbReference type="RefSeq" id="WP_099381252.1">
    <property type="nucleotide sequence ID" value="NZ_PEBD01000004.1"/>
</dbReference>
<dbReference type="NCBIfam" id="NF047631">
    <property type="entry name" value="SodCMycob"/>
    <property type="match status" value="1"/>
</dbReference>
<accession>A0A2G3PQU6</accession>
<dbReference type="GO" id="GO:0004784">
    <property type="term" value="F:superoxide dismutase activity"/>
    <property type="evidence" value="ECO:0007669"/>
    <property type="project" value="UniProtKB-EC"/>
</dbReference>
<comment type="cofactor">
    <cofactor evidence="3">
        <name>Zn(2+)</name>
        <dbReference type="ChEBI" id="CHEBI:29105"/>
    </cofactor>
    <text evidence="3">Binds 1 zinc ion per subunit.</text>
</comment>
<dbReference type="PROSITE" id="PS00332">
    <property type="entry name" value="SOD_CU_ZN_2"/>
    <property type="match status" value="1"/>
</dbReference>
<name>A0A2G3PQU6_WILMA</name>
<keyword evidence="5" id="KW-0732">Signal</keyword>
<evidence type="ECO:0000256" key="2">
    <source>
        <dbReference type="ARBA" id="ARBA00024900"/>
    </source>
</evidence>
<dbReference type="GO" id="GO:0005507">
    <property type="term" value="F:copper ion binding"/>
    <property type="evidence" value="ECO:0007669"/>
    <property type="project" value="InterPro"/>
</dbReference>
<feature type="region of interest" description="Disordered" evidence="4">
    <location>
        <begin position="35"/>
        <end position="79"/>
    </location>
</feature>
<dbReference type="InterPro" id="IPR018152">
    <property type="entry name" value="SOD_Cu/Zn_BS"/>
</dbReference>
<comment type="similarity">
    <text evidence="1 3">Belongs to the Cu-Zn superoxide dismutase family.</text>
</comment>
<comment type="catalytic activity">
    <reaction evidence="3">
        <text>2 superoxide + 2 H(+) = H2O2 + O2</text>
        <dbReference type="Rhea" id="RHEA:20696"/>
        <dbReference type="ChEBI" id="CHEBI:15378"/>
        <dbReference type="ChEBI" id="CHEBI:15379"/>
        <dbReference type="ChEBI" id="CHEBI:16240"/>
        <dbReference type="ChEBI" id="CHEBI:18421"/>
        <dbReference type="EC" id="1.15.1.1"/>
    </reaction>
</comment>
<keyword evidence="3" id="KW-0186">Copper</keyword>
<dbReference type="Proteomes" id="UP000225108">
    <property type="component" value="Unassembled WGS sequence"/>
</dbReference>
<reference evidence="7 8" key="1">
    <citation type="submission" date="2017-10" db="EMBL/GenBank/DDBJ databases">
        <title>The draft genome sequence of Williamsia sp. BULT 1.1 isolated from the semi-arid grassland soils from South Africa.</title>
        <authorList>
            <person name="Kabwe M.H."/>
            <person name="Govender N."/>
            <person name="Mutseka Lunga P."/>
            <person name="Vikram S."/>
            <person name="Makhalanyane T.P."/>
        </authorList>
    </citation>
    <scope>NUCLEOTIDE SEQUENCE [LARGE SCALE GENOMIC DNA]</scope>
    <source>
        <strain evidence="7 8">BULT 1.1</strain>
    </source>
</reference>
<feature type="signal peptide" evidence="5">
    <location>
        <begin position="1"/>
        <end position="31"/>
    </location>
</feature>
<dbReference type="AlphaFoldDB" id="A0A2G3PQU6"/>